<feature type="transmembrane region" description="Helical" evidence="6">
    <location>
        <begin position="418"/>
        <end position="439"/>
    </location>
</feature>
<keyword evidence="3 6" id="KW-0812">Transmembrane</keyword>
<gene>
    <name evidence="7" type="ORF">SAMN05216366_105112</name>
</gene>
<feature type="transmembrane region" description="Helical" evidence="6">
    <location>
        <begin position="90"/>
        <end position="111"/>
    </location>
</feature>
<dbReference type="CDD" id="cd13128">
    <property type="entry name" value="MATE_Wzx_like"/>
    <property type="match status" value="1"/>
</dbReference>
<evidence type="ECO:0000256" key="1">
    <source>
        <dbReference type="ARBA" id="ARBA00004651"/>
    </source>
</evidence>
<sequence length="483" mass="54038">MASNKMRSLKVNALLNAVTQLCKILFPVITFSYSAHILGASNIGILNFSASIVGYFSMLAMLGIGTYAVREGASCRNDADSLSRFASEVFSINVLSMVISYILMIILMISWDFLADYNIYIFIQSLAIIMATLGANWVNVIYEDFLYLTIRYISFQVLSIVLLLLFVKSREDLLVYILIKLFASSGGEFLNFYYIRRYLKLKLTVHLNLKKHLKPILILFANEVAVFIYVNSDITILKMFASDKDVGIYATASNLYNVTKRMVYSFIVVAMPRFSFMAANNTEKMEDLYMRIKNMELIVALPVTVGIILAGKEILSVLAGEEFTSGYMALCILSPAVLLVAYSNLCVLGVLLPYKQEKILLFVTCIASCVNIALNFLLIPQYGIEAAAFTTVIAELIVLIVCNYKAEKFIHASIKRRNVITVIGGTIGMIISCLLINNIQCNDLIMLILKIVISGIVYWGILSAIKNEYAILISKSIIEKMHR</sequence>
<feature type="transmembrane region" description="Helical" evidence="6">
    <location>
        <begin position="173"/>
        <end position="195"/>
    </location>
</feature>
<feature type="transmembrane region" description="Helical" evidence="6">
    <location>
        <begin position="326"/>
        <end position="352"/>
    </location>
</feature>
<keyword evidence="4 6" id="KW-1133">Transmembrane helix</keyword>
<feature type="transmembrane region" description="Helical" evidence="6">
    <location>
        <begin position="45"/>
        <end position="69"/>
    </location>
</feature>
<evidence type="ECO:0000313" key="8">
    <source>
        <dbReference type="Proteomes" id="UP000182412"/>
    </source>
</evidence>
<proteinExistence type="predicted"/>
<dbReference type="InterPro" id="IPR050833">
    <property type="entry name" value="Poly_Biosynth_Transport"/>
</dbReference>
<accession>A0A1H0PPF9</accession>
<feature type="transmembrane region" description="Helical" evidence="6">
    <location>
        <begin position="386"/>
        <end position="406"/>
    </location>
</feature>
<feature type="transmembrane region" description="Helical" evidence="6">
    <location>
        <begin position="117"/>
        <end position="138"/>
    </location>
</feature>
<dbReference type="PANTHER" id="PTHR30250:SF11">
    <property type="entry name" value="O-ANTIGEN TRANSPORTER-RELATED"/>
    <property type="match status" value="1"/>
</dbReference>
<organism evidence="7 8">
    <name type="scientific">Selenomonas ruminantium</name>
    <dbReference type="NCBI Taxonomy" id="971"/>
    <lineage>
        <taxon>Bacteria</taxon>
        <taxon>Bacillati</taxon>
        <taxon>Bacillota</taxon>
        <taxon>Negativicutes</taxon>
        <taxon>Selenomonadales</taxon>
        <taxon>Selenomonadaceae</taxon>
        <taxon>Selenomonas</taxon>
    </lineage>
</organism>
<feature type="transmembrane region" description="Helical" evidence="6">
    <location>
        <begin position="359"/>
        <end position="380"/>
    </location>
</feature>
<evidence type="ECO:0000256" key="4">
    <source>
        <dbReference type="ARBA" id="ARBA00022989"/>
    </source>
</evidence>
<dbReference type="GO" id="GO:0005886">
    <property type="term" value="C:plasma membrane"/>
    <property type="evidence" value="ECO:0007669"/>
    <property type="project" value="UniProtKB-SubCell"/>
</dbReference>
<feature type="transmembrane region" description="Helical" evidence="6">
    <location>
        <begin position="299"/>
        <end position="320"/>
    </location>
</feature>
<evidence type="ECO:0000256" key="6">
    <source>
        <dbReference type="SAM" id="Phobius"/>
    </source>
</evidence>
<protein>
    <submittedName>
        <fullName evidence="7">Membrane protein involved in the export of O-antigen and teichoic acid</fullName>
    </submittedName>
</protein>
<evidence type="ECO:0000313" key="7">
    <source>
        <dbReference type="EMBL" id="SDP06459.1"/>
    </source>
</evidence>
<dbReference type="OrthoDB" id="9815702at2"/>
<name>A0A1H0PPF9_SELRU</name>
<feature type="transmembrane region" description="Helical" evidence="6">
    <location>
        <begin position="216"/>
        <end position="241"/>
    </location>
</feature>
<feature type="transmembrane region" description="Helical" evidence="6">
    <location>
        <begin position="445"/>
        <end position="465"/>
    </location>
</feature>
<dbReference type="RefSeq" id="WP_074571614.1">
    <property type="nucleotide sequence ID" value="NZ_FNJQ01000005.1"/>
</dbReference>
<keyword evidence="2" id="KW-1003">Cell membrane</keyword>
<dbReference type="AlphaFoldDB" id="A0A1H0PPF9"/>
<feature type="transmembrane region" description="Helical" evidence="6">
    <location>
        <begin position="261"/>
        <end position="279"/>
    </location>
</feature>
<evidence type="ECO:0000256" key="5">
    <source>
        <dbReference type="ARBA" id="ARBA00023136"/>
    </source>
</evidence>
<feature type="transmembrane region" description="Helical" evidence="6">
    <location>
        <begin position="12"/>
        <end position="33"/>
    </location>
</feature>
<dbReference type="PANTHER" id="PTHR30250">
    <property type="entry name" value="PST FAMILY PREDICTED COLANIC ACID TRANSPORTER"/>
    <property type="match status" value="1"/>
</dbReference>
<dbReference type="InterPro" id="IPR002797">
    <property type="entry name" value="Polysacc_synth"/>
</dbReference>
<dbReference type="EMBL" id="FNJQ01000005">
    <property type="protein sequence ID" value="SDP06459.1"/>
    <property type="molecule type" value="Genomic_DNA"/>
</dbReference>
<dbReference type="Proteomes" id="UP000182412">
    <property type="component" value="Unassembled WGS sequence"/>
</dbReference>
<dbReference type="Pfam" id="PF01943">
    <property type="entry name" value="Polysacc_synt"/>
    <property type="match status" value="1"/>
</dbReference>
<keyword evidence="5 6" id="KW-0472">Membrane</keyword>
<comment type="subcellular location">
    <subcellularLocation>
        <location evidence="1">Cell membrane</location>
        <topology evidence="1">Multi-pass membrane protein</topology>
    </subcellularLocation>
</comment>
<feature type="transmembrane region" description="Helical" evidence="6">
    <location>
        <begin position="145"/>
        <end position="167"/>
    </location>
</feature>
<evidence type="ECO:0000256" key="2">
    <source>
        <dbReference type="ARBA" id="ARBA00022475"/>
    </source>
</evidence>
<reference evidence="7 8" key="1">
    <citation type="submission" date="2016-10" db="EMBL/GenBank/DDBJ databases">
        <authorList>
            <person name="de Groot N.N."/>
        </authorList>
    </citation>
    <scope>NUCLEOTIDE SEQUENCE [LARGE SCALE GENOMIC DNA]</scope>
    <source>
        <strain evidence="7 8">S137</strain>
    </source>
</reference>
<evidence type="ECO:0000256" key="3">
    <source>
        <dbReference type="ARBA" id="ARBA00022692"/>
    </source>
</evidence>